<keyword evidence="3" id="KW-1185">Reference proteome</keyword>
<feature type="compositionally biased region" description="Polar residues" evidence="1">
    <location>
        <begin position="93"/>
        <end position="107"/>
    </location>
</feature>
<dbReference type="Gene3D" id="3.30.420.10">
    <property type="entry name" value="Ribonuclease H-like superfamily/Ribonuclease H"/>
    <property type="match status" value="1"/>
</dbReference>
<dbReference type="AlphaFoldDB" id="A0A3P9PJ79"/>
<dbReference type="Proteomes" id="UP000242638">
    <property type="component" value="Unassembled WGS sequence"/>
</dbReference>
<accession>A0A3P9PJ79</accession>
<sequence>MYETFWCTDPSGRHAFSSSKDTAAQLQLAKLRLSKTLDFWDNVLRIKQVEVEMCGHNVQLHIWRKPTINLRHGGRDMMIWTNFATTGPKGMSGQANANAKAKSCQQRTEGETERKVAVSSESQ</sequence>
<organism evidence="2 3">
    <name type="scientific">Poecilia reticulata</name>
    <name type="common">Guppy</name>
    <name type="synonym">Acanthophacelus reticulatus</name>
    <dbReference type="NCBI Taxonomy" id="8081"/>
    <lineage>
        <taxon>Eukaryota</taxon>
        <taxon>Metazoa</taxon>
        <taxon>Chordata</taxon>
        <taxon>Craniata</taxon>
        <taxon>Vertebrata</taxon>
        <taxon>Euteleostomi</taxon>
        <taxon>Actinopterygii</taxon>
        <taxon>Neopterygii</taxon>
        <taxon>Teleostei</taxon>
        <taxon>Neoteleostei</taxon>
        <taxon>Acanthomorphata</taxon>
        <taxon>Ovalentaria</taxon>
        <taxon>Atherinomorphae</taxon>
        <taxon>Cyprinodontiformes</taxon>
        <taxon>Poeciliidae</taxon>
        <taxon>Poeciliinae</taxon>
        <taxon>Poecilia</taxon>
    </lineage>
</organism>
<dbReference type="GO" id="GO:0003676">
    <property type="term" value="F:nucleic acid binding"/>
    <property type="evidence" value="ECO:0007669"/>
    <property type="project" value="InterPro"/>
</dbReference>
<dbReference type="Ensembl" id="ENSPRET00000022172.1">
    <property type="protein sequence ID" value="ENSPREP00000021941.1"/>
    <property type="gene ID" value="ENSPREG00000014830.1"/>
</dbReference>
<reference evidence="2" key="2">
    <citation type="submission" date="2025-08" db="UniProtKB">
        <authorList>
            <consortium name="Ensembl"/>
        </authorList>
    </citation>
    <scope>IDENTIFICATION</scope>
    <source>
        <strain evidence="2">Guanapo</strain>
    </source>
</reference>
<dbReference type="OMA" id="EVEMCGH"/>
<dbReference type="InterPro" id="IPR036397">
    <property type="entry name" value="RNaseH_sf"/>
</dbReference>
<feature type="region of interest" description="Disordered" evidence="1">
    <location>
        <begin position="89"/>
        <end position="123"/>
    </location>
</feature>
<dbReference type="STRING" id="8081.ENSPREP00000021941"/>
<reference evidence="3" key="1">
    <citation type="submission" date="2013-11" db="EMBL/GenBank/DDBJ databases">
        <title>The genomic landscape of the Guanapo guppy.</title>
        <authorList>
            <person name="Kuenstner A."/>
            <person name="Dreyer C."/>
        </authorList>
    </citation>
    <scope>NUCLEOTIDE SEQUENCE</scope>
    <source>
        <strain evidence="3">Guanapo</strain>
    </source>
</reference>
<evidence type="ECO:0000313" key="2">
    <source>
        <dbReference type="Ensembl" id="ENSPREP00000021941.1"/>
    </source>
</evidence>
<evidence type="ECO:0000256" key="1">
    <source>
        <dbReference type="SAM" id="MobiDB-lite"/>
    </source>
</evidence>
<evidence type="ECO:0000313" key="3">
    <source>
        <dbReference type="Proteomes" id="UP000242638"/>
    </source>
</evidence>
<proteinExistence type="predicted"/>
<reference evidence="2" key="3">
    <citation type="submission" date="2025-09" db="UniProtKB">
        <authorList>
            <consortium name="Ensembl"/>
        </authorList>
    </citation>
    <scope>IDENTIFICATION</scope>
    <source>
        <strain evidence="2">Guanapo</strain>
    </source>
</reference>
<protein>
    <submittedName>
        <fullName evidence="2">Uncharacterized protein</fullName>
    </submittedName>
</protein>
<name>A0A3P9PJ79_POERE</name>